<evidence type="ECO:0000256" key="5">
    <source>
        <dbReference type="ARBA" id="ARBA00022692"/>
    </source>
</evidence>
<gene>
    <name evidence="9" type="primary">menA2</name>
    <name evidence="9" type="ordered locus">Hqrw_1503</name>
</gene>
<evidence type="ECO:0000256" key="1">
    <source>
        <dbReference type="ARBA" id="ARBA00004651"/>
    </source>
</evidence>
<feature type="transmembrane region" description="Helical" evidence="8">
    <location>
        <begin position="121"/>
        <end position="147"/>
    </location>
</feature>
<dbReference type="KEGG" id="hwc:Hqrw_1503"/>
<dbReference type="PANTHER" id="PTHR13929:SF0">
    <property type="entry name" value="UBIA PRENYLTRANSFERASE DOMAIN-CONTAINING PROTEIN 1"/>
    <property type="match status" value="1"/>
</dbReference>
<feature type="transmembrane region" description="Helical" evidence="8">
    <location>
        <begin position="35"/>
        <end position="53"/>
    </location>
</feature>
<dbReference type="GO" id="GO:0005886">
    <property type="term" value="C:plasma membrane"/>
    <property type="evidence" value="ECO:0007669"/>
    <property type="project" value="UniProtKB-SubCell"/>
</dbReference>
<feature type="transmembrane region" description="Helical" evidence="8">
    <location>
        <begin position="240"/>
        <end position="258"/>
    </location>
</feature>
<protein>
    <submittedName>
        <fullName evidence="9">Prenyltransferase (Homolog to 1,4-dihydroxy-2-naphthoate octaprenyltransferase)</fullName>
        <ecNumber evidence="9">2.5.1.-</ecNumber>
    </submittedName>
</protein>
<dbReference type="EC" id="2.5.1.-" evidence="9"/>
<name>G0LK23_HALWC</name>
<comment type="pathway">
    <text evidence="2">Quinol/quinone metabolism; menaquinone biosynthesis.</text>
</comment>
<feature type="transmembrane region" description="Helical" evidence="8">
    <location>
        <begin position="264"/>
        <end position="283"/>
    </location>
</feature>
<reference evidence="9 10" key="1">
    <citation type="journal article" date="2011" name="PLoS ONE">
        <title>Haloquadratum walsbyi: limited diversity in a global pond.</title>
        <authorList>
            <person name="Dyall-Smith M."/>
            <person name="Pfeiffer F."/>
            <person name="Klee K."/>
            <person name="Palm P."/>
            <person name="Gross K."/>
            <person name="Schuster S.C."/>
            <person name="Rampp M."/>
            <person name="Oesterhelt D."/>
        </authorList>
    </citation>
    <scope>NUCLEOTIDE SEQUENCE [LARGE SCALE GENOMIC DNA]</scope>
    <source>
        <strain evidence="10">DSM 16854 / JCM 12705 / C23</strain>
    </source>
</reference>
<sequence length="318" mass="33373">MCRVALIHRSLMNSMAAVAQYIGQLRPLLSVSRPPFLALPVTLIALGAAASVANTGFISVVRTGIALIGLISLHVSVNALNEAADYESGIDERTDATPFSGGSKTLPAGNIDPTTVYRLGYLTAAVGAIIGVWFLVIIGPILIPIYIVGGASVLAYTEYLTKFGLGEVAAGLGLGGLPVIGAALVQSGEISSIELLAAVPAFILTFNLLLLNEFPDISPDRYGGRANLIHRLGRVWGGRLYAVATVSVPIVIIIGVISNVFPRTALLALLGIVAAFRPVIWSIQTPKQRPPMAVLRNNVIFILSTNVLLAIGLILPII</sequence>
<evidence type="ECO:0000313" key="9">
    <source>
        <dbReference type="EMBL" id="CCC39449.1"/>
    </source>
</evidence>
<evidence type="ECO:0000256" key="4">
    <source>
        <dbReference type="ARBA" id="ARBA00022679"/>
    </source>
</evidence>
<evidence type="ECO:0000256" key="3">
    <source>
        <dbReference type="ARBA" id="ARBA00022428"/>
    </source>
</evidence>
<evidence type="ECO:0000256" key="8">
    <source>
        <dbReference type="SAM" id="Phobius"/>
    </source>
</evidence>
<proteinExistence type="predicted"/>
<feature type="transmembrane region" description="Helical" evidence="8">
    <location>
        <begin position="190"/>
        <end position="211"/>
    </location>
</feature>
<dbReference type="GO" id="GO:0009234">
    <property type="term" value="P:menaquinone biosynthetic process"/>
    <property type="evidence" value="ECO:0007669"/>
    <property type="project" value="UniProtKB-UniPathway"/>
</dbReference>
<keyword evidence="4 9" id="KW-0808">Transferase</keyword>
<dbReference type="AlphaFoldDB" id="G0LK23"/>
<comment type="subcellular location">
    <subcellularLocation>
        <location evidence="1">Cell membrane</location>
        <topology evidence="1">Multi-pass membrane protein</topology>
    </subcellularLocation>
</comment>
<dbReference type="EMBL" id="FR746099">
    <property type="protein sequence ID" value="CCC39449.1"/>
    <property type="molecule type" value="Genomic_DNA"/>
</dbReference>
<dbReference type="GO" id="GO:0042371">
    <property type="term" value="P:vitamin K biosynthetic process"/>
    <property type="evidence" value="ECO:0007669"/>
    <property type="project" value="TreeGrafter"/>
</dbReference>
<dbReference type="CDD" id="cd13962">
    <property type="entry name" value="PT_UbiA_UBIAD1"/>
    <property type="match status" value="1"/>
</dbReference>
<dbReference type="Pfam" id="PF01040">
    <property type="entry name" value="UbiA"/>
    <property type="match status" value="1"/>
</dbReference>
<evidence type="ECO:0000256" key="6">
    <source>
        <dbReference type="ARBA" id="ARBA00022989"/>
    </source>
</evidence>
<keyword evidence="6 8" id="KW-1133">Transmembrane helix</keyword>
<dbReference type="HOGENOM" id="CLU_043611_0_1_2"/>
<keyword evidence="5 8" id="KW-0812">Transmembrane</keyword>
<dbReference type="InterPro" id="IPR000537">
    <property type="entry name" value="UbiA_prenyltransferase"/>
</dbReference>
<dbReference type="Proteomes" id="UP000007954">
    <property type="component" value="Chromosome"/>
</dbReference>
<dbReference type="UniPathway" id="UPA00079"/>
<feature type="transmembrane region" description="Helical" evidence="8">
    <location>
        <begin position="159"/>
        <end position="184"/>
    </location>
</feature>
<dbReference type="GO" id="GO:0004659">
    <property type="term" value="F:prenyltransferase activity"/>
    <property type="evidence" value="ECO:0007669"/>
    <property type="project" value="InterPro"/>
</dbReference>
<dbReference type="InterPro" id="IPR044878">
    <property type="entry name" value="UbiA_sf"/>
</dbReference>
<keyword evidence="7 8" id="KW-0472">Membrane</keyword>
<dbReference type="Gene3D" id="1.10.357.140">
    <property type="entry name" value="UbiA prenyltransferase"/>
    <property type="match status" value="1"/>
</dbReference>
<dbReference type="PIRSF" id="PIRSF005355">
    <property type="entry name" value="UBIAD1"/>
    <property type="match status" value="1"/>
</dbReference>
<dbReference type="OrthoDB" id="26687at2157"/>
<accession>G0LK23</accession>
<keyword evidence="3" id="KW-0474">Menaquinone biosynthesis</keyword>
<organism evidence="9 10">
    <name type="scientific">Haloquadratum walsbyi (strain DSM 16854 / JCM 12705 / C23)</name>
    <dbReference type="NCBI Taxonomy" id="768065"/>
    <lineage>
        <taxon>Archaea</taxon>
        <taxon>Methanobacteriati</taxon>
        <taxon>Methanobacteriota</taxon>
        <taxon>Stenosarchaea group</taxon>
        <taxon>Halobacteria</taxon>
        <taxon>Halobacteriales</taxon>
        <taxon>Haloferacaceae</taxon>
        <taxon>Haloquadratum</taxon>
    </lineage>
</organism>
<feature type="transmembrane region" description="Helical" evidence="8">
    <location>
        <begin position="295"/>
        <end position="317"/>
    </location>
</feature>
<dbReference type="PANTHER" id="PTHR13929">
    <property type="entry name" value="1,4-DIHYDROXY-2-NAPHTHOATE OCTAPRENYLTRANSFERASE"/>
    <property type="match status" value="1"/>
</dbReference>
<dbReference type="InterPro" id="IPR026046">
    <property type="entry name" value="UBIAD1"/>
</dbReference>
<evidence type="ECO:0000313" key="10">
    <source>
        <dbReference type="Proteomes" id="UP000007954"/>
    </source>
</evidence>
<evidence type="ECO:0000256" key="7">
    <source>
        <dbReference type="ARBA" id="ARBA00023136"/>
    </source>
</evidence>
<evidence type="ECO:0000256" key="2">
    <source>
        <dbReference type="ARBA" id="ARBA00004863"/>
    </source>
</evidence>